<evidence type="ECO:0000259" key="5">
    <source>
        <dbReference type="PROSITE" id="PS50977"/>
    </source>
</evidence>
<proteinExistence type="predicted"/>
<reference evidence="6 7" key="1">
    <citation type="submission" date="2020-08" db="EMBL/GenBank/DDBJ databases">
        <title>Genomic Encyclopedia of Type Strains, Phase IV (KMG-IV): sequencing the most valuable type-strain genomes for metagenomic binning, comparative biology and taxonomic classification.</title>
        <authorList>
            <person name="Goeker M."/>
        </authorList>
    </citation>
    <scope>NUCLEOTIDE SEQUENCE [LARGE SCALE GENOMIC DNA]</scope>
    <source>
        <strain evidence="6 7">DSM 17455</strain>
    </source>
</reference>
<evidence type="ECO:0000256" key="1">
    <source>
        <dbReference type="ARBA" id="ARBA00023015"/>
    </source>
</evidence>
<dbReference type="PANTHER" id="PTHR47506:SF1">
    <property type="entry name" value="HTH-TYPE TRANSCRIPTIONAL REGULATOR YJDC"/>
    <property type="match status" value="1"/>
</dbReference>
<keyword evidence="7" id="KW-1185">Reference proteome</keyword>
<dbReference type="PANTHER" id="PTHR47506">
    <property type="entry name" value="TRANSCRIPTIONAL REGULATORY PROTEIN"/>
    <property type="match status" value="1"/>
</dbReference>
<protein>
    <submittedName>
        <fullName evidence="6">AcrR family transcriptional regulator</fullName>
    </submittedName>
</protein>
<feature type="domain" description="HTH tetR-type" evidence="5">
    <location>
        <begin position="51"/>
        <end position="111"/>
    </location>
</feature>
<dbReference type="Proteomes" id="UP000587524">
    <property type="component" value="Unassembled WGS sequence"/>
</dbReference>
<gene>
    <name evidence="6" type="ORF">HNQ97_005890</name>
</gene>
<dbReference type="Gene3D" id="1.10.10.60">
    <property type="entry name" value="Homeodomain-like"/>
    <property type="match status" value="1"/>
</dbReference>
<evidence type="ECO:0000256" key="2">
    <source>
        <dbReference type="ARBA" id="ARBA00023125"/>
    </source>
</evidence>
<dbReference type="SUPFAM" id="SSF48498">
    <property type="entry name" value="Tetracyclin repressor-like, C-terminal domain"/>
    <property type="match status" value="1"/>
</dbReference>
<dbReference type="PROSITE" id="PS01081">
    <property type="entry name" value="HTH_TETR_1"/>
    <property type="match status" value="1"/>
</dbReference>
<dbReference type="InterPro" id="IPR011075">
    <property type="entry name" value="TetR_C"/>
</dbReference>
<feature type="DNA-binding region" description="H-T-H motif" evidence="4">
    <location>
        <begin position="74"/>
        <end position="93"/>
    </location>
</feature>
<dbReference type="EMBL" id="JACJHZ010000041">
    <property type="protein sequence ID" value="MBA9023858.1"/>
    <property type="molecule type" value="Genomic_DNA"/>
</dbReference>
<dbReference type="SUPFAM" id="SSF46689">
    <property type="entry name" value="Homeodomain-like"/>
    <property type="match status" value="1"/>
</dbReference>
<evidence type="ECO:0000256" key="4">
    <source>
        <dbReference type="PROSITE-ProRule" id="PRU00335"/>
    </source>
</evidence>
<accession>A0ABR6CFQ6</accession>
<keyword evidence="2 4" id="KW-0238">DNA-binding</keyword>
<dbReference type="InterPro" id="IPR036271">
    <property type="entry name" value="Tet_transcr_reg_TetR-rel_C_sf"/>
</dbReference>
<dbReference type="InterPro" id="IPR001647">
    <property type="entry name" value="HTH_TetR"/>
</dbReference>
<comment type="caution">
    <text evidence="6">The sequence shown here is derived from an EMBL/GenBank/DDBJ whole genome shotgun (WGS) entry which is preliminary data.</text>
</comment>
<sequence length="250" mass="26800">MLFRIAEGGHDLSFGIERYKIDGSLAQGRQEHYVSFITERFEMSQKGRPRSFDRDAALRQAMRVFWKKGYDGASLAELTTAMGINSPSLYAAFGSKEALFREAVDLYGATEGVDIWGAFERPGSAREAISDLLRASARAFSEPGDPRGCLIVLGALNVSETNAEVFRDLSERRMSSARDLAGRLKQAVAAGELPESADCDAISAFYLAVQQGMSVQARDGASRAALLAIADGAMAAWDALTAGSGRNAGA</sequence>
<dbReference type="InterPro" id="IPR009057">
    <property type="entry name" value="Homeodomain-like_sf"/>
</dbReference>
<dbReference type="Gene3D" id="1.10.357.10">
    <property type="entry name" value="Tetracycline Repressor, domain 2"/>
    <property type="match status" value="1"/>
</dbReference>
<dbReference type="PROSITE" id="PS50977">
    <property type="entry name" value="HTH_TETR_2"/>
    <property type="match status" value="1"/>
</dbReference>
<dbReference type="Pfam" id="PF00440">
    <property type="entry name" value="TetR_N"/>
    <property type="match status" value="1"/>
</dbReference>
<dbReference type="Pfam" id="PF16925">
    <property type="entry name" value="TetR_C_13"/>
    <property type="match status" value="1"/>
</dbReference>
<evidence type="ECO:0000256" key="3">
    <source>
        <dbReference type="ARBA" id="ARBA00023163"/>
    </source>
</evidence>
<evidence type="ECO:0000313" key="7">
    <source>
        <dbReference type="Proteomes" id="UP000587524"/>
    </source>
</evidence>
<keyword evidence="1" id="KW-0805">Transcription regulation</keyword>
<keyword evidence="3" id="KW-0804">Transcription</keyword>
<evidence type="ECO:0000313" key="6">
    <source>
        <dbReference type="EMBL" id="MBA9023858.1"/>
    </source>
</evidence>
<dbReference type="InterPro" id="IPR023772">
    <property type="entry name" value="DNA-bd_HTH_TetR-type_CS"/>
</dbReference>
<name>A0ABR6CFQ6_9HYPH</name>
<organism evidence="6 7">
    <name type="scientific">Aminobacter ciceronei</name>
    <dbReference type="NCBI Taxonomy" id="150723"/>
    <lineage>
        <taxon>Bacteria</taxon>
        <taxon>Pseudomonadati</taxon>
        <taxon>Pseudomonadota</taxon>
        <taxon>Alphaproteobacteria</taxon>
        <taxon>Hyphomicrobiales</taxon>
        <taxon>Phyllobacteriaceae</taxon>
        <taxon>Aminobacter</taxon>
    </lineage>
</organism>